<dbReference type="AlphaFoldDB" id="A0AAN9PD98"/>
<dbReference type="SUPFAM" id="SSF52047">
    <property type="entry name" value="RNI-like"/>
    <property type="match status" value="2"/>
</dbReference>
<protein>
    <submittedName>
        <fullName evidence="1">Uncharacterized protein</fullName>
    </submittedName>
</protein>
<evidence type="ECO:0000313" key="1">
    <source>
        <dbReference type="EMBL" id="KAK7294036.1"/>
    </source>
</evidence>
<dbReference type="PANTHER" id="PTHR13318:SF106">
    <property type="entry name" value="F-BOX_LRR-REPEAT PROTEIN 2"/>
    <property type="match status" value="1"/>
</dbReference>
<reference evidence="1 2" key="1">
    <citation type="submission" date="2024-01" db="EMBL/GenBank/DDBJ databases">
        <title>The genomes of 5 underutilized Papilionoideae crops provide insights into root nodulation and disease resistance.</title>
        <authorList>
            <person name="Yuan L."/>
        </authorList>
    </citation>
    <scope>NUCLEOTIDE SEQUENCE [LARGE SCALE GENOMIC DNA]</scope>
    <source>
        <strain evidence="1">LY-2023</strain>
        <tissue evidence="1">Leaf</tissue>
    </source>
</reference>
<dbReference type="SMART" id="SM00367">
    <property type="entry name" value="LRR_CC"/>
    <property type="match status" value="10"/>
</dbReference>
<dbReference type="Proteomes" id="UP001359559">
    <property type="component" value="Unassembled WGS sequence"/>
</dbReference>
<dbReference type="GO" id="GO:0019005">
    <property type="term" value="C:SCF ubiquitin ligase complex"/>
    <property type="evidence" value="ECO:0007669"/>
    <property type="project" value="TreeGrafter"/>
</dbReference>
<evidence type="ECO:0000313" key="2">
    <source>
        <dbReference type="Proteomes" id="UP001359559"/>
    </source>
</evidence>
<dbReference type="InterPro" id="IPR006553">
    <property type="entry name" value="Leu-rich_rpt_Cys-con_subtyp"/>
</dbReference>
<organism evidence="1 2">
    <name type="scientific">Clitoria ternatea</name>
    <name type="common">Butterfly pea</name>
    <dbReference type="NCBI Taxonomy" id="43366"/>
    <lineage>
        <taxon>Eukaryota</taxon>
        <taxon>Viridiplantae</taxon>
        <taxon>Streptophyta</taxon>
        <taxon>Embryophyta</taxon>
        <taxon>Tracheophyta</taxon>
        <taxon>Spermatophyta</taxon>
        <taxon>Magnoliopsida</taxon>
        <taxon>eudicotyledons</taxon>
        <taxon>Gunneridae</taxon>
        <taxon>Pentapetalae</taxon>
        <taxon>rosids</taxon>
        <taxon>fabids</taxon>
        <taxon>Fabales</taxon>
        <taxon>Fabaceae</taxon>
        <taxon>Papilionoideae</taxon>
        <taxon>50 kb inversion clade</taxon>
        <taxon>NPAAA clade</taxon>
        <taxon>indigoferoid/millettioid clade</taxon>
        <taxon>Phaseoleae</taxon>
        <taxon>Clitoria</taxon>
    </lineage>
</organism>
<dbReference type="PANTHER" id="PTHR13318">
    <property type="entry name" value="PARTNER OF PAIRED, ISOFORM B-RELATED"/>
    <property type="match status" value="1"/>
</dbReference>
<dbReference type="EMBL" id="JAYKXN010000004">
    <property type="protein sequence ID" value="KAK7294036.1"/>
    <property type="molecule type" value="Genomic_DNA"/>
</dbReference>
<dbReference type="FunFam" id="3.80.10.10:FF:000930">
    <property type="entry name" value="F-box/LRR-repeat protein 20"/>
    <property type="match status" value="1"/>
</dbReference>
<name>A0AAN9PD98_CLITE</name>
<comment type="caution">
    <text evidence="1">The sequence shown here is derived from an EMBL/GenBank/DDBJ whole genome shotgun (WGS) entry which is preliminary data.</text>
</comment>
<keyword evidence="2" id="KW-1185">Reference proteome</keyword>
<dbReference type="Pfam" id="PF13516">
    <property type="entry name" value="LRR_6"/>
    <property type="match status" value="1"/>
</dbReference>
<sequence length="568" mass="62870">MSELPNECWELVFGFLIQKHTDRYLEPISLVSKQFLSITNRLRFSLTICHPFTPRLLRRFPSLTSLDLTRFHGDLHALLLLISLSSLPFQSLNLSHHPSIPTNGLRALAKKIPTLVSLTCSNMRSLSGADLLFIGECFPLLQELDLSFPEHSDNDPVSDFSVKALSLGLPKLRKINLSGNSFIGDASLFSLCKNCEFLEEVVIFSCHFITQVGIASAIRERPGLCSLSVDNFTGSKRLDFSRPHVTSSFVSSLVSLKGLNCLDLSCSSISDELLCCVADEGLPLRKLVLQHCCSFSYVGIFSLLSKCQLVQHLDLQNAEFLNDQHVEELSVFLANLVYIDVSGCASLTDSALFTLAGSCHLLNEIKMGATHIGKERVEGPLVGCGANFQVTALHLGHNKYLRDENVKMFASIFPSLQLLDLSFCQDISEGVVETLKMCHEIRHLKLALCSGVGLLGLNFQVPNLVELNLSRSVIEDEALYVVSKYCGGLAYLHLEDCCRVTAKGVRQVVENCTQLREINLKSCYNVAASVVTWMVFSRPSLRKITAPPQFDSSDGMKELLLRHGCFVC</sequence>
<dbReference type="InterPro" id="IPR001611">
    <property type="entry name" value="Leu-rich_rpt"/>
</dbReference>
<dbReference type="GO" id="GO:0031146">
    <property type="term" value="P:SCF-dependent proteasomal ubiquitin-dependent protein catabolic process"/>
    <property type="evidence" value="ECO:0007669"/>
    <property type="project" value="TreeGrafter"/>
</dbReference>
<dbReference type="Gene3D" id="3.80.10.10">
    <property type="entry name" value="Ribonuclease Inhibitor"/>
    <property type="match status" value="4"/>
</dbReference>
<dbReference type="InterPro" id="IPR032675">
    <property type="entry name" value="LRR_dom_sf"/>
</dbReference>
<gene>
    <name evidence="1" type="ORF">RJT34_16919</name>
</gene>
<accession>A0AAN9PD98</accession>
<proteinExistence type="predicted"/>